<evidence type="ECO:0008006" key="4">
    <source>
        <dbReference type="Google" id="ProtNLM"/>
    </source>
</evidence>
<comment type="caution">
    <text evidence="2">The sequence shown here is derived from an EMBL/GenBank/DDBJ whole genome shotgun (WGS) entry which is preliminary data.</text>
</comment>
<organism evidence="2 3">
    <name type="scientific">Planctomyces bekefii</name>
    <dbReference type="NCBI Taxonomy" id="1653850"/>
    <lineage>
        <taxon>Bacteria</taxon>
        <taxon>Pseudomonadati</taxon>
        <taxon>Planctomycetota</taxon>
        <taxon>Planctomycetia</taxon>
        <taxon>Planctomycetales</taxon>
        <taxon>Planctomycetaceae</taxon>
        <taxon>Planctomyces</taxon>
    </lineage>
</organism>
<evidence type="ECO:0000313" key="2">
    <source>
        <dbReference type="EMBL" id="TWW12790.1"/>
    </source>
</evidence>
<name>A0A5C6ME82_9PLAN</name>
<dbReference type="PROSITE" id="PS51257">
    <property type="entry name" value="PROKAR_LIPOPROTEIN"/>
    <property type="match status" value="1"/>
</dbReference>
<feature type="compositionally biased region" description="Low complexity" evidence="1">
    <location>
        <begin position="80"/>
        <end position="99"/>
    </location>
</feature>
<feature type="region of interest" description="Disordered" evidence="1">
    <location>
        <begin position="265"/>
        <end position="303"/>
    </location>
</feature>
<protein>
    <recommendedName>
        <fullName evidence="4">Cytochrome P460 domain-containing protein</fullName>
    </recommendedName>
</protein>
<accession>A0A5C6ME82</accession>
<keyword evidence="3" id="KW-1185">Reference proteome</keyword>
<feature type="region of interest" description="Disordered" evidence="1">
    <location>
        <begin position="47"/>
        <end position="137"/>
    </location>
</feature>
<dbReference type="Proteomes" id="UP000321083">
    <property type="component" value="Unassembled WGS sequence"/>
</dbReference>
<dbReference type="SUPFAM" id="SSF48695">
    <property type="entry name" value="Multiheme cytochromes"/>
    <property type="match status" value="1"/>
</dbReference>
<evidence type="ECO:0000256" key="1">
    <source>
        <dbReference type="SAM" id="MobiDB-lite"/>
    </source>
</evidence>
<reference evidence="2 3" key="1">
    <citation type="submission" date="2019-08" db="EMBL/GenBank/DDBJ databases">
        <title>100 year-old enigma solved: identification of Planctomyces bekefii, the type genus and species of the phylum Planctomycetes.</title>
        <authorList>
            <person name="Svetlana D.N."/>
            <person name="Overmann J."/>
        </authorList>
    </citation>
    <scope>NUCLEOTIDE SEQUENCE [LARGE SCALE GENOMIC DNA]</scope>
    <source>
        <strain evidence="2">Phe10_nw2017</strain>
    </source>
</reference>
<gene>
    <name evidence="2" type="ORF">E3A20_00250</name>
</gene>
<feature type="compositionally biased region" description="Polar residues" evidence="1">
    <location>
        <begin position="100"/>
        <end position="130"/>
    </location>
</feature>
<dbReference type="Gene3D" id="3.50.70.20">
    <property type="entry name" value="Cytochrome P460"/>
    <property type="match status" value="3"/>
</dbReference>
<proteinExistence type="predicted"/>
<dbReference type="InterPro" id="IPR038142">
    <property type="entry name" value="Cytochrome_P460_sp"/>
</dbReference>
<evidence type="ECO:0000313" key="3">
    <source>
        <dbReference type="Proteomes" id="UP000321083"/>
    </source>
</evidence>
<dbReference type="CDD" id="cd20716">
    <property type="entry name" value="cyt_P460_fam"/>
    <property type="match status" value="2"/>
</dbReference>
<sequence length="565" mass="59223">MRPLSNLSPVTTAVLSGTVAFVLSAGCKEPSSRTKIAGSEMIGVKSENDADAKSANAGGGVAKGGQNSQSNPDDGDNDSDGTNGSTGNNSTGNGSTANNQQSGGANNTATNQSQSGSNGTANQNLGQTLDNVGPNGPGAFNLNFRSSADFFTNMASSYEGRSPHGQVRIWYSTNIRDMINRATFKAPVGTVAIKKFQNTKGSGFAVMIKKSPGYDPKNHDWYFEMRQDDGTIAADPAPGKIAECAACHAAAQAKDFLAGTELGLDPEDLAQNPAQTPDAAGGTTKDPDFVPADPNAPKGPGAFQSDFSSSKSFFSNTPEPILGVSPHGKVRVWYSINLKPMLSNAKIAAPEGTVAIKEFDNDGKPGVDGVAVMIKKAAGYDMKNNDWYYELRDPWGTLLKSPAPGKISTCSGCHASAIATDFLAATKLTSAAGTGQSGPSKFVADYAASPSFFTRMRTMGPETGTHGSVQIWYSLNAKDKIGVNGAKLPDGTTAIARFQKGDQAGVLVMIKEPGSDSAHNDWRYEVRDRYGNLTWNPRPGAVPECIACHKQAAPTDYLKGSLYVN</sequence>
<dbReference type="EMBL" id="SRHE01000002">
    <property type="protein sequence ID" value="TWW12790.1"/>
    <property type="molecule type" value="Genomic_DNA"/>
</dbReference>
<reference evidence="2 3" key="2">
    <citation type="submission" date="2019-08" db="EMBL/GenBank/DDBJ databases">
        <authorList>
            <person name="Henke P."/>
        </authorList>
    </citation>
    <scope>NUCLEOTIDE SEQUENCE [LARGE SCALE GENOMIC DNA]</scope>
    <source>
        <strain evidence="2">Phe10_nw2017</strain>
    </source>
</reference>
<dbReference type="AlphaFoldDB" id="A0A5C6ME82"/>
<dbReference type="InterPro" id="IPR036280">
    <property type="entry name" value="Multihaem_cyt_sf"/>
</dbReference>